<dbReference type="FunFam" id="3.30.1370.10:FF:000001">
    <property type="entry name" value="Polyribonucleotide nucleotidyltransferase"/>
    <property type="match status" value="1"/>
</dbReference>
<reference evidence="10" key="1">
    <citation type="submission" date="2018-04" db="EMBL/GenBank/DDBJ databases">
        <title>Draft genome sequence of the Candidatus Spirobacillus cienkowskii, a pathogen of freshwater Daphnia species, reconstructed from hemolymph metagenomic reads.</title>
        <authorList>
            <person name="Bresciani L."/>
            <person name="Lemos L.N."/>
            <person name="Wale N."/>
            <person name="Lin J.Y."/>
            <person name="Fernandes G.R."/>
            <person name="Duffy M.A."/>
            <person name="Rodrigues J.M."/>
        </authorList>
    </citation>
    <scope>NUCLEOTIDE SEQUENCE [LARGE SCALE GENOMIC DNA]</scope>
    <source>
        <strain evidence="10">Binning01</strain>
    </source>
</reference>
<dbReference type="InterPro" id="IPR001247">
    <property type="entry name" value="ExoRNase_PH_dom1"/>
</dbReference>
<dbReference type="GO" id="GO:0003723">
    <property type="term" value="F:RNA binding"/>
    <property type="evidence" value="ECO:0007669"/>
    <property type="project" value="UniProtKB-UniRule"/>
</dbReference>
<dbReference type="InterPro" id="IPR004088">
    <property type="entry name" value="KH_dom_type_1"/>
</dbReference>
<dbReference type="SUPFAM" id="SSF54791">
    <property type="entry name" value="Eukaryotic type KH-domain (KH-domain type I)"/>
    <property type="match status" value="1"/>
</dbReference>
<dbReference type="InterPro" id="IPR036345">
    <property type="entry name" value="ExoRNase_PH_dom2_sf"/>
</dbReference>
<dbReference type="PROSITE" id="PS50084">
    <property type="entry name" value="KH_TYPE_1"/>
    <property type="match status" value="1"/>
</dbReference>
<comment type="cofactor">
    <cofactor evidence="8">
        <name>Mg(2+)</name>
        <dbReference type="ChEBI" id="CHEBI:18420"/>
    </cofactor>
</comment>
<dbReference type="CDD" id="cd11363">
    <property type="entry name" value="RNase_PH_PNPase_1"/>
    <property type="match status" value="1"/>
</dbReference>
<dbReference type="CDD" id="cd11364">
    <property type="entry name" value="RNase_PH_PNPase_2"/>
    <property type="match status" value="1"/>
</dbReference>
<dbReference type="InterPro" id="IPR036612">
    <property type="entry name" value="KH_dom_type_1_sf"/>
</dbReference>
<dbReference type="Pfam" id="PF03725">
    <property type="entry name" value="RNase_PH_C"/>
    <property type="match status" value="2"/>
</dbReference>
<dbReference type="Pfam" id="PF00575">
    <property type="entry name" value="S1"/>
    <property type="match status" value="1"/>
</dbReference>
<dbReference type="FunFam" id="2.40.50.140:FF:000189">
    <property type="entry name" value="Polyribonucleotide nucleotidyltransferase, putative"/>
    <property type="match status" value="1"/>
</dbReference>
<dbReference type="Gene3D" id="2.40.50.140">
    <property type="entry name" value="Nucleic acid-binding proteins"/>
    <property type="match status" value="1"/>
</dbReference>
<organism evidence="10 11">
    <name type="scientific">Spirobacillus cienkowskii</name>
    <dbReference type="NCBI Taxonomy" id="495820"/>
    <lineage>
        <taxon>Bacteria</taxon>
        <taxon>Pseudomonadati</taxon>
        <taxon>Bdellovibrionota</taxon>
        <taxon>Oligoflexia</taxon>
        <taxon>Silvanigrellales</taxon>
        <taxon>Spirobacillus</taxon>
    </lineage>
</organism>
<dbReference type="InterPro" id="IPR015847">
    <property type="entry name" value="ExoRNase_PH_dom2"/>
</dbReference>
<dbReference type="InterPro" id="IPR012340">
    <property type="entry name" value="NA-bd_OB-fold"/>
</dbReference>
<evidence type="ECO:0000256" key="6">
    <source>
        <dbReference type="ARBA" id="ARBA00022842"/>
    </source>
</evidence>
<protein>
    <recommendedName>
        <fullName evidence="8">Polyribonucleotide nucleotidyltransferase</fullName>
        <ecNumber evidence="8">2.7.7.8</ecNumber>
    </recommendedName>
    <alternativeName>
        <fullName evidence="8">Polynucleotide phosphorylase</fullName>
        <shortName evidence="8">PNPase</shortName>
    </alternativeName>
</protein>
<accession>A0A369KUU8</accession>
<name>A0A369KUU8_9BACT</name>
<dbReference type="GO" id="GO:0000287">
    <property type="term" value="F:magnesium ion binding"/>
    <property type="evidence" value="ECO:0007669"/>
    <property type="project" value="UniProtKB-UniRule"/>
</dbReference>
<evidence type="ECO:0000256" key="3">
    <source>
        <dbReference type="ARBA" id="ARBA00022679"/>
    </source>
</evidence>
<proteinExistence type="inferred from homology"/>
<evidence type="ECO:0000313" key="11">
    <source>
        <dbReference type="Proteomes" id="UP000253934"/>
    </source>
</evidence>
<comment type="function">
    <text evidence="8">Involved in mRNA degradation. Catalyzes the phosphorolysis of single-stranded polyribonucleotides processively in the 3'- to 5'-direction.</text>
</comment>
<feature type="binding site" evidence="8">
    <location>
        <position position="493"/>
    </location>
    <ligand>
        <name>Mg(2+)</name>
        <dbReference type="ChEBI" id="CHEBI:18420"/>
    </ligand>
</feature>
<comment type="catalytic activity">
    <reaction evidence="8">
        <text>RNA(n+1) + phosphate = RNA(n) + a ribonucleoside 5'-diphosphate</text>
        <dbReference type="Rhea" id="RHEA:22096"/>
        <dbReference type="Rhea" id="RHEA-COMP:14527"/>
        <dbReference type="Rhea" id="RHEA-COMP:17342"/>
        <dbReference type="ChEBI" id="CHEBI:43474"/>
        <dbReference type="ChEBI" id="CHEBI:57930"/>
        <dbReference type="ChEBI" id="CHEBI:140395"/>
        <dbReference type="EC" id="2.7.7.8"/>
    </reaction>
</comment>
<keyword evidence="4 8" id="KW-0548">Nucleotidyltransferase</keyword>
<dbReference type="PROSITE" id="PS50126">
    <property type="entry name" value="S1"/>
    <property type="match status" value="1"/>
</dbReference>
<dbReference type="SUPFAM" id="SSF50249">
    <property type="entry name" value="Nucleic acid-binding proteins"/>
    <property type="match status" value="1"/>
</dbReference>
<dbReference type="CDD" id="cd02393">
    <property type="entry name" value="KH-I_PNPase"/>
    <property type="match status" value="1"/>
</dbReference>
<dbReference type="InterPro" id="IPR015848">
    <property type="entry name" value="PNPase_PH_RNA-bd_bac/org-type"/>
</dbReference>
<keyword evidence="3 8" id="KW-0808">Transferase</keyword>
<dbReference type="FunFam" id="3.30.230.70:FF:000001">
    <property type="entry name" value="Polyribonucleotide nucleotidyltransferase"/>
    <property type="match status" value="1"/>
</dbReference>
<feature type="domain" description="S1 motif" evidence="9">
    <location>
        <begin position="622"/>
        <end position="690"/>
    </location>
</feature>
<dbReference type="SUPFAM" id="SSF54211">
    <property type="entry name" value="Ribosomal protein S5 domain 2-like"/>
    <property type="match status" value="2"/>
</dbReference>
<comment type="subcellular location">
    <subcellularLocation>
        <location evidence="8">Cytoplasm</location>
    </subcellularLocation>
</comment>
<dbReference type="SUPFAM" id="SSF46915">
    <property type="entry name" value="Polynucleotide phosphorylase/guanosine pentaphosphate synthase (PNPase/GPSI), domain 3"/>
    <property type="match status" value="1"/>
</dbReference>
<evidence type="ECO:0000313" key="10">
    <source>
        <dbReference type="EMBL" id="RDB37130.1"/>
    </source>
</evidence>
<evidence type="ECO:0000256" key="7">
    <source>
        <dbReference type="ARBA" id="ARBA00022884"/>
    </source>
</evidence>
<evidence type="ECO:0000256" key="8">
    <source>
        <dbReference type="HAMAP-Rule" id="MF_01595"/>
    </source>
</evidence>
<dbReference type="GO" id="GO:0006402">
    <property type="term" value="P:mRNA catabolic process"/>
    <property type="evidence" value="ECO:0007669"/>
    <property type="project" value="UniProtKB-UniRule"/>
</dbReference>
<dbReference type="GO" id="GO:0004654">
    <property type="term" value="F:polyribonucleotide nucleotidyltransferase activity"/>
    <property type="evidence" value="ECO:0007669"/>
    <property type="project" value="UniProtKB-UniRule"/>
</dbReference>
<dbReference type="RefSeq" id="WP_338636473.1">
    <property type="nucleotide sequence ID" value="NZ_CP146516.1"/>
</dbReference>
<dbReference type="NCBIfam" id="NF008805">
    <property type="entry name" value="PRK11824.1"/>
    <property type="match status" value="1"/>
</dbReference>
<dbReference type="Gene3D" id="3.30.1370.10">
    <property type="entry name" value="K Homology domain, type 1"/>
    <property type="match status" value="1"/>
</dbReference>
<evidence type="ECO:0000259" key="9">
    <source>
        <dbReference type="PROSITE" id="PS50126"/>
    </source>
</evidence>
<dbReference type="EMBL" id="QOVW01000007">
    <property type="protein sequence ID" value="RDB37130.1"/>
    <property type="molecule type" value="Genomic_DNA"/>
</dbReference>
<keyword evidence="5 8" id="KW-0479">Metal-binding</keyword>
<evidence type="ECO:0000256" key="4">
    <source>
        <dbReference type="ARBA" id="ARBA00022695"/>
    </source>
</evidence>
<evidence type="ECO:0000256" key="5">
    <source>
        <dbReference type="ARBA" id="ARBA00022723"/>
    </source>
</evidence>
<dbReference type="CDD" id="cd04472">
    <property type="entry name" value="S1_PNPase"/>
    <property type="match status" value="1"/>
</dbReference>
<comment type="caution">
    <text evidence="10">The sequence shown here is derived from an EMBL/GenBank/DDBJ whole genome shotgun (WGS) entry which is preliminary data.</text>
</comment>
<dbReference type="GO" id="GO:0006396">
    <property type="term" value="P:RNA processing"/>
    <property type="evidence" value="ECO:0007669"/>
    <property type="project" value="InterPro"/>
</dbReference>
<dbReference type="SMART" id="SM00316">
    <property type="entry name" value="S1"/>
    <property type="match status" value="1"/>
</dbReference>
<dbReference type="HAMAP" id="MF_01595">
    <property type="entry name" value="PNPase"/>
    <property type="match status" value="1"/>
</dbReference>
<dbReference type="PIRSF" id="PIRSF005499">
    <property type="entry name" value="PNPase"/>
    <property type="match status" value="1"/>
</dbReference>
<dbReference type="InterPro" id="IPR036456">
    <property type="entry name" value="PNPase_PH_RNA-bd_sf"/>
</dbReference>
<dbReference type="Gene3D" id="3.30.230.70">
    <property type="entry name" value="GHMP Kinase, N-terminal domain"/>
    <property type="match status" value="2"/>
</dbReference>
<dbReference type="GO" id="GO:0005829">
    <property type="term" value="C:cytosol"/>
    <property type="evidence" value="ECO:0007669"/>
    <property type="project" value="UniProtKB-ARBA"/>
</dbReference>
<gene>
    <name evidence="8 10" type="primary">pnp</name>
    <name evidence="10" type="ORF">DCC88_01440</name>
</gene>
<comment type="similarity">
    <text evidence="1 8">Belongs to the polyribonucleotide nucleotidyltransferase family.</text>
</comment>
<dbReference type="InterPro" id="IPR003029">
    <property type="entry name" value="S1_domain"/>
</dbReference>
<keyword evidence="6 8" id="KW-0460">Magnesium</keyword>
<dbReference type="SMART" id="SM00322">
    <property type="entry name" value="KH"/>
    <property type="match status" value="1"/>
</dbReference>
<dbReference type="FunFam" id="3.30.230.70:FF:000002">
    <property type="entry name" value="Polyribonucleotide nucleotidyltransferase"/>
    <property type="match status" value="1"/>
</dbReference>
<dbReference type="EC" id="2.7.7.8" evidence="8"/>
<dbReference type="InterPro" id="IPR004087">
    <property type="entry name" value="KH_dom"/>
</dbReference>
<dbReference type="PANTHER" id="PTHR11252">
    <property type="entry name" value="POLYRIBONUCLEOTIDE NUCLEOTIDYLTRANSFERASE"/>
    <property type="match status" value="1"/>
</dbReference>
<dbReference type="Pfam" id="PF01138">
    <property type="entry name" value="RNase_PH"/>
    <property type="match status" value="2"/>
</dbReference>
<evidence type="ECO:0000256" key="2">
    <source>
        <dbReference type="ARBA" id="ARBA00022490"/>
    </source>
</evidence>
<sequence length="707" mass="76976">MFNTIEKSIRIGDEQITIETGRIARQAGGSVLVTCGGTQILVAATSAKEALESASFFPLSVDYIEKFYSAGRIPGGYIKRETRPSDREILISRLIDRPIRPLFPETYLVETQVIATVVSFDPKISPAPLAILGASCALHLSDIPFAGPVAGVRVGYKDDKFIINPSEAELASSQLDLVVAGTKDAILMVEAAANFLTEAQILEAIETGHKEIKKLCALQEEIRSICGKEKRQIKELPENAEIKNTLTKKYAKSLRDAYNISAKAERKKAIDTIKQEAKADLVPENDAAAAKAFSYLFEMQEYKTLRNSIIKDNKRVDGRSTTDIRNINCQVSVLKRTHGSALFTRGETQSLGVVTLGTNEDAQRSESIVNVLEEKTFMLHYNMPGYSVGEVKRLGSPARREVGHGNLAERALKATLPPKNRFPYSIRMVSEITESNGSSSMASVCSGTLAMLDAGVPLKEPIAGIAMGLILEGKEYAVLSDILGDEDHLGDMDFKVAGGKNGITAMQMDIKISGISMEILEKALAQAKEGRNLILDNMLHAISKPNNLSQLAPRIEQIKIKPERVRDLIGPGGKNIKKIVADTGCKLEVNDEGIVSIASTDGNSAAKAKRMVNYLTTDPEIGEIYLGIVKKTADFGAFVEIKPGVEGLVHISQLAATRIQKTEEVVKEGDEVMVKVIELDRTGRIKLSRKDAIGKTPSNEGTRPWVL</sequence>
<dbReference type="SUPFAM" id="SSF55666">
    <property type="entry name" value="Ribonuclease PH domain 2-like"/>
    <property type="match status" value="2"/>
</dbReference>
<dbReference type="PANTHER" id="PTHR11252:SF0">
    <property type="entry name" value="POLYRIBONUCLEOTIDE NUCLEOTIDYLTRANSFERASE 1, MITOCHONDRIAL"/>
    <property type="match status" value="1"/>
</dbReference>
<dbReference type="InterPro" id="IPR012162">
    <property type="entry name" value="PNPase"/>
</dbReference>
<dbReference type="InterPro" id="IPR027408">
    <property type="entry name" value="PNPase/RNase_PH_dom_sf"/>
</dbReference>
<dbReference type="NCBIfam" id="TIGR03591">
    <property type="entry name" value="polynuc_phos"/>
    <property type="match status" value="1"/>
</dbReference>
<keyword evidence="2 8" id="KW-0963">Cytoplasm</keyword>
<keyword evidence="7 8" id="KW-0694">RNA-binding</keyword>
<evidence type="ECO:0000256" key="1">
    <source>
        <dbReference type="ARBA" id="ARBA00007404"/>
    </source>
</evidence>
<dbReference type="InterPro" id="IPR020568">
    <property type="entry name" value="Ribosomal_Su5_D2-typ_SF"/>
</dbReference>
<dbReference type="Proteomes" id="UP000253934">
    <property type="component" value="Unassembled WGS sequence"/>
</dbReference>
<dbReference type="Pfam" id="PF00013">
    <property type="entry name" value="KH_1"/>
    <property type="match status" value="1"/>
</dbReference>
<keyword evidence="11" id="KW-1185">Reference proteome</keyword>
<feature type="binding site" evidence="8">
    <location>
        <position position="487"/>
    </location>
    <ligand>
        <name>Mg(2+)</name>
        <dbReference type="ChEBI" id="CHEBI:18420"/>
    </ligand>
</feature>
<dbReference type="AlphaFoldDB" id="A0A369KUU8"/>
<dbReference type="Pfam" id="PF03726">
    <property type="entry name" value="PNPase"/>
    <property type="match status" value="1"/>
</dbReference>
<dbReference type="GO" id="GO:0000175">
    <property type="term" value="F:3'-5'-RNA exonuclease activity"/>
    <property type="evidence" value="ECO:0007669"/>
    <property type="project" value="TreeGrafter"/>
</dbReference>